<proteinExistence type="inferred from homology"/>
<keyword evidence="8" id="KW-1015">Disulfide bond</keyword>
<dbReference type="GO" id="GO:0005125">
    <property type="term" value="F:cytokine activity"/>
    <property type="evidence" value="ECO:0007669"/>
    <property type="project" value="UniProtKB-KW"/>
</dbReference>
<keyword evidence="7 9" id="KW-0051">Antiviral defense</keyword>
<gene>
    <name evidence="11" type="ORF">Y956_08972</name>
</gene>
<dbReference type="eggNOG" id="ENOG502SQGR">
    <property type="taxonomic scope" value="Eukaryota"/>
</dbReference>
<dbReference type="InterPro" id="IPR009079">
    <property type="entry name" value="4_helix_cytokine-like_core"/>
</dbReference>
<dbReference type="SMART" id="SM00076">
    <property type="entry name" value="IFabd"/>
    <property type="match status" value="1"/>
</dbReference>
<comment type="function">
    <text evidence="1">Has antiviral activities.</text>
</comment>
<accession>A0A091VJR4</accession>
<evidence type="ECO:0000256" key="2">
    <source>
        <dbReference type="ARBA" id="ARBA00004613"/>
    </source>
</evidence>
<feature type="signal peptide" evidence="10">
    <location>
        <begin position="1"/>
        <end position="28"/>
    </location>
</feature>
<evidence type="ECO:0000313" key="12">
    <source>
        <dbReference type="Proteomes" id="UP000053283"/>
    </source>
</evidence>
<keyword evidence="12" id="KW-1185">Reference proteome</keyword>
<evidence type="ECO:0000256" key="7">
    <source>
        <dbReference type="ARBA" id="ARBA00023118"/>
    </source>
</evidence>
<dbReference type="Pfam" id="PF00143">
    <property type="entry name" value="Interferon"/>
    <property type="match status" value="1"/>
</dbReference>
<dbReference type="Proteomes" id="UP000053283">
    <property type="component" value="Unassembled WGS sequence"/>
</dbReference>
<evidence type="ECO:0000256" key="9">
    <source>
        <dbReference type="RuleBase" id="RU000436"/>
    </source>
</evidence>
<dbReference type="GO" id="GO:0051607">
    <property type="term" value="P:defense response to virus"/>
    <property type="evidence" value="ECO:0007669"/>
    <property type="project" value="UniProtKB-KW"/>
</dbReference>
<keyword evidence="4 9" id="KW-0202">Cytokine</keyword>
<evidence type="ECO:0000256" key="3">
    <source>
        <dbReference type="ARBA" id="ARBA00011033"/>
    </source>
</evidence>
<comment type="subcellular location">
    <subcellularLocation>
        <location evidence="2">Secreted</location>
    </subcellularLocation>
</comment>
<dbReference type="GO" id="GO:0005126">
    <property type="term" value="F:cytokine receptor binding"/>
    <property type="evidence" value="ECO:0007669"/>
    <property type="project" value="InterPro"/>
</dbReference>
<evidence type="ECO:0000256" key="8">
    <source>
        <dbReference type="ARBA" id="ARBA00023157"/>
    </source>
</evidence>
<evidence type="ECO:0000256" key="5">
    <source>
        <dbReference type="ARBA" id="ARBA00022525"/>
    </source>
</evidence>
<dbReference type="AlphaFoldDB" id="A0A091VJR4"/>
<protein>
    <submittedName>
        <fullName evidence="11">Interferon</fullName>
    </submittedName>
</protein>
<dbReference type="InterPro" id="IPR000471">
    <property type="entry name" value="Interferon_alpha/beta/delta"/>
</dbReference>
<comment type="similarity">
    <text evidence="3 9">Belongs to the alpha/beta interferon family.</text>
</comment>
<dbReference type="EMBL" id="KL411024">
    <property type="protein sequence ID" value="KFR02733.1"/>
    <property type="molecule type" value="Genomic_DNA"/>
</dbReference>
<keyword evidence="5" id="KW-0964">Secreted</keyword>
<evidence type="ECO:0000313" key="11">
    <source>
        <dbReference type="EMBL" id="KFR02733.1"/>
    </source>
</evidence>
<dbReference type="PANTHER" id="PTHR11691">
    <property type="entry name" value="TYPE I INTERFERON"/>
    <property type="match status" value="1"/>
</dbReference>
<sequence length="191" mass="21774">MPAPATPRPRLPHAAPPLLLLLTALATALPCHHPRTHDATFLWRSLQFLRAMAPSSTQTCHHQPAPFPFPDALLHTSHPQQAAATVQRILDHLFAILSSTSALQHWDTQAHRDLLNTIHRYLQDLERCVPANGTLLQGQGARRLRLDIDEYFSRFHNLLRTHNHSACAWDHVRLEACTCFQHLRNLTRTMR</sequence>
<dbReference type="SUPFAM" id="SSF47266">
    <property type="entry name" value="4-helical cytokines"/>
    <property type="match status" value="1"/>
</dbReference>
<organism evidence="11 12">
    <name type="scientific">Nipponia nippon</name>
    <name type="common">Crested ibis</name>
    <name type="synonym">Ibis nippon</name>
    <dbReference type="NCBI Taxonomy" id="128390"/>
    <lineage>
        <taxon>Eukaryota</taxon>
        <taxon>Metazoa</taxon>
        <taxon>Chordata</taxon>
        <taxon>Craniata</taxon>
        <taxon>Vertebrata</taxon>
        <taxon>Euteleostomi</taxon>
        <taxon>Archelosauria</taxon>
        <taxon>Archosauria</taxon>
        <taxon>Dinosauria</taxon>
        <taxon>Saurischia</taxon>
        <taxon>Theropoda</taxon>
        <taxon>Coelurosauria</taxon>
        <taxon>Aves</taxon>
        <taxon>Neognathae</taxon>
        <taxon>Neoaves</taxon>
        <taxon>Aequornithes</taxon>
        <taxon>Pelecaniformes</taxon>
        <taxon>Threskiornithidae</taxon>
        <taxon>Nipponia</taxon>
    </lineage>
</organism>
<name>A0A091VJR4_NIPNI</name>
<feature type="chain" id="PRO_5001881506" evidence="10">
    <location>
        <begin position="29"/>
        <end position="191"/>
    </location>
</feature>
<dbReference type="GO" id="GO:0005615">
    <property type="term" value="C:extracellular space"/>
    <property type="evidence" value="ECO:0007669"/>
    <property type="project" value="UniProtKB-KW"/>
</dbReference>
<keyword evidence="6 10" id="KW-0732">Signal</keyword>
<evidence type="ECO:0000256" key="1">
    <source>
        <dbReference type="ARBA" id="ARBA00002718"/>
    </source>
</evidence>
<dbReference type="STRING" id="128390.A0A091VJR4"/>
<dbReference type="GO" id="GO:0006955">
    <property type="term" value="P:immune response"/>
    <property type="evidence" value="ECO:0007669"/>
    <property type="project" value="UniProtKB-ARBA"/>
</dbReference>
<evidence type="ECO:0000256" key="6">
    <source>
        <dbReference type="ARBA" id="ARBA00022729"/>
    </source>
</evidence>
<feature type="non-terminal residue" evidence="11">
    <location>
        <position position="191"/>
    </location>
</feature>
<dbReference type="PANTHER" id="PTHR11691:SF73">
    <property type="entry name" value="INTERFERON BETA"/>
    <property type="match status" value="1"/>
</dbReference>
<evidence type="ECO:0000256" key="10">
    <source>
        <dbReference type="SAM" id="SignalP"/>
    </source>
</evidence>
<reference evidence="11 12" key="1">
    <citation type="submission" date="2014-04" db="EMBL/GenBank/DDBJ databases">
        <title>Genome evolution of avian class.</title>
        <authorList>
            <person name="Zhang G."/>
            <person name="Li C."/>
        </authorList>
    </citation>
    <scope>NUCLEOTIDE SEQUENCE [LARGE SCALE GENOMIC DNA]</scope>
    <source>
        <strain evidence="11">BGI_Y956</strain>
    </source>
</reference>
<dbReference type="Gene3D" id="1.20.1250.10">
    <property type="match status" value="1"/>
</dbReference>
<evidence type="ECO:0000256" key="4">
    <source>
        <dbReference type="ARBA" id="ARBA00022514"/>
    </source>
</evidence>